<reference evidence="1" key="2">
    <citation type="submission" date="2021-08" db="EMBL/GenBank/DDBJ databases">
        <authorList>
            <person name="Gostincar C."/>
            <person name="Sun X."/>
            <person name="Song Z."/>
            <person name="Gunde-Cimerman N."/>
        </authorList>
    </citation>
    <scope>NUCLEOTIDE SEQUENCE</scope>
    <source>
        <strain evidence="1">EXF-9298</strain>
    </source>
</reference>
<dbReference type="Proteomes" id="UP000729357">
    <property type="component" value="Unassembled WGS sequence"/>
</dbReference>
<gene>
    <name evidence="1" type="ORF">KCU98_g4892</name>
</gene>
<accession>A0A9P8FY03</accession>
<dbReference type="CDD" id="cd10170">
    <property type="entry name" value="ASKHA_NBD_HSP70"/>
    <property type="match status" value="1"/>
</dbReference>
<reference evidence="1" key="1">
    <citation type="journal article" date="2021" name="J Fungi (Basel)">
        <title>Virulence traits and population genomics of the black yeast Aureobasidium melanogenum.</title>
        <authorList>
            <person name="Cernosa A."/>
            <person name="Sun X."/>
            <person name="Gostincar C."/>
            <person name="Fang C."/>
            <person name="Gunde-Cimerman N."/>
            <person name="Song Z."/>
        </authorList>
    </citation>
    <scope>NUCLEOTIDE SEQUENCE</scope>
    <source>
        <strain evidence="1">EXF-9298</strain>
    </source>
</reference>
<organism evidence="1 2">
    <name type="scientific">Aureobasidium melanogenum</name>
    <name type="common">Aureobasidium pullulans var. melanogenum</name>
    <dbReference type="NCBI Taxonomy" id="46634"/>
    <lineage>
        <taxon>Eukaryota</taxon>
        <taxon>Fungi</taxon>
        <taxon>Dikarya</taxon>
        <taxon>Ascomycota</taxon>
        <taxon>Pezizomycotina</taxon>
        <taxon>Dothideomycetes</taxon>
        <taxon>Dothideomycetidae</taxon>
        <taxon>Dothideales</taxon>
        <taxon>Saccotheciaceae</taxon>
        <taxon>Aureobasidium</taxon>
    </lineage>
</organism>
<dbReference type="EMBL" id="JAHFXS010000417">
    <property type="protein sequence ID" value="KAG9985180.1"/>
    <property type="molecule type" value="Genomic_DNA"/>
</dbReference>
<keyword evidence="2" id="KW-1185">Reference proteome</keyword>
<sequence>MADLRDEIVFGFDYGTTFSATAFTYAGSSEAESEITVVKDWPGSNGITSEKVPSEIAYEIKRQGIKRDYSGEPVAGSRAESKQVRWGFELDPHDLRLRYLKLRLDERQEYRLCVSREIIDNLLKQSGVHVEEAVSDYMSAVFRRAREATVARFGEDMVSNTPIKVMVTVPAVWSDAAKDATLKAAEKAGMGTNIQMISEPEAAANYAINSIDHQRKLLKTSDTFIILDAGGEAASGIGSLCGGAFLNLRFEDLVRTRIGSDAFDDLRQRKPKLWPVAHKNFEEFIKRNFNPSSSNTEYDKKKFYVQFPGAADDLAAGIEDGFFVMSTSEVAEIFRPIVDSIIDLVERQRKMLAAQGKTAKGVVLVGGLGNSEYLYRCLKTRFADEEPPPTFIQAASSASRIKDPAFMILRPENPWTAVVRGAVISGLGKDLVASRKARRHYGVVPGQSVPVDEPVLFEFNHKWHFDEGYPTSVEPKIIVSDAYDAPYEFEESLETRTLCRLFTYIKDVPKKHFKVRTKKGNKYRKLSFSIGVLLASGSLEFDLRVDGIVYGKVRADYE</sequence>
<dbReference type="AlphaFoldDB" id="A0A9P8FY03"/>
<evidence type="ECO:0000313" key="1">
    <source>
        <dbReference type="EMBL" id="KAG9985180.1"/>
    </source>
</evidence>
<protein>
    <submittedName>
        <fullName evidence="1">Actin-like ATPase domain-containing protein</fullName>
    </submittedName>
</protein>
<evidence type="ECO:0000313" key="2">
    <source>
        <dbReference type="Proteomes" id="UP000729357"/>
    </source>
</evidence>
<dbReference type="InterPro" id="IPR043129">
    <property type="entry name" value="ATPase_NBD"/>
</dbReference>
<comment type="caution">
    <text evidence="1">The sequence shown here is derived from an EMBL/GenBank/DDBJ whole genome shotgun (WGS) entry which is preliminary data.</text>
</comment>
<dbReference type="SUPFAM" id="SSF53067">
    <property type="entry name" value="Actin-like ATPase domain"/>
    <property type="match status" value="2"/>
</dbReference>
<dbReference type="PANTHER" id="PTHR14187:SF82">
    <property type="entry name" value="FAMILY CHAPERONE, PUTATIVE (AFU_ORTHOLOGUE AFUA_7G08575)-RELATED"/>
    <property type="match status" value="1"/>
</dbReference>
<dbReference type="Gene3D" id="3.30.420.40">
    <property type="match status" value="1"/>
</dbReference>
<proteinExistence type="predicted"/>
<name>A0A9P8FY03_AURME</name>
<feature type="non-terminal residue" evidence="1">
    <location>
        <position position="1"/>
    </location>
</feature>
<dbReference type="PANTHER" id="PTHR14187">
    <property type="entry name" value="ALPHA KINASE/ELONGATION FACTOR 2 KINASE"/>
    <property type="match status" value="1"/>
</dbReference>